<evidence type="ECO:0000256" key="1">
    <source>
        <dbReference type="ARBA" id="ARBA00004141"/>
    </source>
</evidence>
<evidence type="ECO:0000313" key="10">
    <source>
        <dbReference type="Proteomes" id="UP000192746"/>
    </source>
</evidence>
<keyword evidence="6 7" id="KW-0472">Membrane</keyword>
<dbReference type="EMBL" id="ARYN01000022">
    <property type="protein sequence ID" value="ORL43874.1"/>
    <property type="molecule type" value="Genomic_DNA"/>
</dbReference>
<evidence type="ECO:0000256" key="3">
    <source>
        <dbReference type="ARBA" id="ARBA00022679"/>
    </source>
</evidence>
<dbReference type="SUPFAM" id="SSF53448">
    <property type="entry name" value="Nucleotide-diphospho-sugar transferases"/>
    <property type="match status" value="1"/>
</dbReference>
<accession>A0A1Y1SZN7</accession>
<keyword evidence="2" id="KW-0328">Glycosyltransferase</keyword>
<dbReference type="AlphaFoldDB" id="A0A1Y1SZN7"/>
<dbReference type="InterPro" id="IPR029044">
    <property type="entry name" value="Nucleotide-diphossugar_trans"/>
</dbReference>
<keyword evidence="5 7" id="KW-1133">Transmembrane helix</keyword>
<dbReference type="GO" id="GO:0016758">
    <property type="term" value="F:hexosyltransferase activity"/>
    <property type="evidence" value="ECO:0007669"/>
    <property type="project" value="TreeGrafter"/>
</dbReference>
<comment type="caution">
    <text evidence="9">The sequence shown here is derived from an EMBL/GenBank/DDBJ whole genome shotgun (WGS) entry which is preliminary data.</text>
</comment>
<evidence type="ECO:0000256" key="2">
    <source>
        <dbReference type="ARBA" id="ARBA00022676"/>
    </source>
</evidence>
<feature type="domain" description="Glycosyltransferase 2-like" evidence="8">
    <location>
        <begin position="160"/>
        <end position="363"/>
    </location>
</feature>
<sequence>MNTKTIQLSLLLCAILGTIYLSFIFPGWIYYLIIPSAILVSIHVIYQIFLKLKKLNQPAKIVHHKMDACEQPMVSIHIPISNEPPELVIRSLKACLSQNYHNFEVIILDNNTQDINLWKPVEDFCRNHEILKYHRYPKLEGFKAGALDKCIHLSARSSKYIMVIDADYCLKTYALKEAVKEAEINKLDLLQFPQAYRNINFRNESLAMEYQHYFDIYAAAANTDKAMLSTGTLCLFRFDSLKELPGWKNCQTITEDAEIGLQFIKAGKYTAFSPKILGYGLMPQNAIDVGKQRARWIFGNMHTLLNNKWNLGSKRDLNIIMQLTAWLNFLVPVYLALLTLLLVGSQIYDKNELNLILILGTIPFLINILGKSILYDKHSLSRLQILRTLAIHIHFNFRSSIVWLPCLLGGRKPFYKTPKDNKQRRNFQFSDLICLLFFGIGIMAFMNDLMLPAAIYTLLGNVYLFSTLYTLTALKYSETSSRINLKLQTSSL</sequence>
<dbReference type="STRING" id="1185767.IIF7_18429"/>
<organism evidence="9 10">
    <name type="scientific">Zunongwangia atlantica 22II14-10F7</name>
    <dbReference type="NCBI Taxonomy" id="1185767"/>
    <lineage>
        <taxon>Bacteria</taxon>
        <taxon>Pseudomonadati</taxon>
        <taxon>Bacteroidota</taxon>
        <taxon>Flavobacteriia</taxon>
        <taxon>Flavobacteriales</taxon>
        <taxon>Flavobacteriaceae</taxon>
        <taxon>Zunongwangia</taxon>
    </lineage>
</organism>
<dbReference type="Proteomes" id="UP000192746">
    <property type="component" value="Unassembled WGS sequence"/>
</dbReference>
<evidence type="ECO:0000256" key="6">
    <source>
        <dbReference type="ARBA" id="ARBA00023136"/>
    </source>
</evidence>
<dbReference type="RefSeq" id="WP_176219001.1">
    <property type="nucleotide sequence ID" value="NZ_ARYN01000022.1"/>
</dbReference>
<evidence type="ECO:0000313" key="9">
    <source>
        <dbReference type="EMBL" id="ORL43874.1"/>
    </source>
</evidence>
<reference evidence="9 10" key="1">
    <citation type="submission" date="2013-04" db="EMBL/GenBank/DDBJ databases">
        <title>Zunongwangia sp. 22II14-10F7 Genome Sequencing.</title>
        <authorList>
            <person name="Lai Q."/>
            <person name="Shao Z."/>
        </authorList>
    </citation>
    <scope>NUCLEOTIDE SEQUENCE [LARGE SCALE GENOMIC DNA]</scope>
    <source>
        <strain evidence="9 10">22II14-10F7</strain>
    </source>
</reference>
<protein>
    <submittedName>
        <fullName evidence="9">Glycosyl transferase family protein</fullName>
    </submittedName>
</protein>
<dbReference type="PANTHER" id="PTHR43867:SF4">
    <property type="entry name" value="BETA-(1-3)-GLUCOSYL TRANSFERASE"/>
    <property type="match status" value="1"/>
</dbReference>
<name>A0A1Y1SZN7_9FLAO</name>
<dbReference type="GO" id="GO:0005886">
    <property type="term" value="C:plasma membrane"/>
    <property type="evidence" value="ECO:0007669"/>
    <property type="project" value="TreeGrafter"/>
</dbReference>
<gene>
    <name evidence="9" type="ORF">IIF7_18429</name>
</gene>
<feature type="transmembrane region" description="Helical" evidence="7">
    <location>
        <begin position="5"/>
        <end position="23"/>
    </location>
</feature>
<feature type="transmembrane region" description="Helical" evidence="7">
    <location>
        <begin position="355"/>
        <end position="374"/>
    </location>
</feature>
<dbReference type="Gene3D" id="3.90.550.10">
    <property type="entry name" value="Spore Coat Polysaccharide Biosynthesis Protein SpsA, Chain A"/>
    <property type="match status" value="1"/>
</dbReference>
<keyword evidence="10" id="KW-1185">Reference proteome</keyword>
<evidence type="ECO:0000256" key="4">
    <source>
        <dbReference type="ARBA" id="ARBA00022692"/>
    </source>
</evidence>
<dbReference type="PANTHER" id="PTHR43867">
    <property type="entry name" value="CELLULOSE SYNTHASE CATALYTIC SUBUNIT A [UDP-FORMING]"/>
    <property type="match status" value="1"/>
</dbReference>
<evidence type="ECO:0000256" key="5">
    <source>
        <dbReference type="ARBA" id="ARBA00022989"/>
    </source>
</evidence>
<proteinExistence type="predicted"/>
<feature type="transmembrane region" description="Helical" evidence="7">
    <location>
        <begin position="29"/>
        <end position="50"/>
    </location>
</feature>
<comment type="subcellular location">
    <subcellularLocation>
        <location evidence="1">Membrane</location>
        <topology evidence="1">Multi-pass membrane protein</topology>
    </subcellularLocation>
</comment>
<evidence type="ECO:0000256" key="7">
    <source>
        <dbReference type="SAM" id="Phobius"/>
    </source>
</evidence>
<feature type="transmembrane region" description="Helical" evidence="7">
    <location>
        <begin position="429"/>
        <end position="447"/>
    </location>
</feature>
<feature type="transmembrane region" description="Helical" evidence="7">
    <location>
        <begin position="453"/>
        <end position="474"/>
    </location>
</feature>
<dbReference type="InterPro" id="IPR050321">
    <property type="entry name" value="Glycosyltr_2/OpgH_subfam"/>
</dbReference>
<dbReference type="InterPro" id="IPR001173">
    <property type="entry name" value="Glyco_trans_2-like"/>
</dbReference>
<dbReference type="Pfam" id="PF13632">
    <property type="entry name" value="Glyco_trans_2_3"/>
    <property type="match status" value="1"/>
</dbReference>
<keyword evidence="3 9" id="KW-0808">Transferase</keyword>
<keyword evidence="4 7" id="KW-0812">Transmembrane</keyword>
<evidence type="ECO:0000259" key="8">
    <source>
        <dbReference type="Pfam" id="PF13632"/>
    </source>
</evidence>
<feature type="transmembrane region" description="Helical" evidence="7">
    <location>
        <begin position="323"/>
        <end position="343"/>
    </location>
</feature>